<protein>
    <submittedName>
        <fullName evidence="4">Uncharacterized protein</fullName>
    </submittedName>
</protein>
<proteinExistence type="predicted"/>
<feature type="transmembrane region" description="Helical" evidence="1">
    <location>
        <begin position="74"/>
        <end position="99"/>
    </location>
</feature>
<dbReference type="Proteomes" id="UP000054260">
    <property type="component" value="Unassembled WGS sequence"/>
</dbReference>
<evidence type="ECO:0000313" key="5">
    <source>
        <dbReference type="Proteomes" id="UP000054260"/>
    </source>
</evidence>
<keyword evidence="1" id="KW-0812">Transmembrane</keyword>
<keyword evidence="1" id="KW-1133">Transmembrane helix</keyword>
<reference evidence="5 6" key="2">
    <citation type="journal article" date="2015" name="MBio">
        <title>Genome-Resolved Metagenomic Analysis Reveals Roles for Candidate Phyla and Other Microbial Community Members in Biogeochemical Transformations in Oil Reservoirs.</title>
        <authorList>
            <person name="Hu P."/>
            <person name="Tom L."/>
            <person name="Singh A."/>
            <person name="Thomas B.C."/>
            <person name="Baker B.J."/>
            <person name="Piceno Y.M."/>
            <person name="Andersen G.L."/>
            <person name="Banfield J.F."/>
        </authorList>
    </citation>
    <scope>NUCLEOTIDE SEQUENCE [LARGE SCALE GENOMIC DNA]</scope>
</reference>
<dbReference type="PATRIC" id="fig|1236046.5.peg.758"/>
<organism evidence="4 6">
    <name type="scientific">Mesotoga infera</name>
    <dbReference type="NCBI Taxonomy" id="1236046"/>
    <lineage>
        <taxon>Bacteria</taxon>
        <taxon>Thermotogati</taxon>
        <taxon>Thermotogota</taxon>
        <taxon>Thermotogae</taxon>
        <taxon>Kosmotogales</taxon>
        <taxon>Kosmotogaceae</taxon>
        <taxon>Mesotoga</taxon>
    </lineage>
</organism>
<dbReference type="Proteomes" id="UP000264215">
    <property type="component" value="Unassembled WGS sequence"/>
</dbReference>
<evidence type="ECO:0000313" key="7">
    <source>
        <dbReference type="Proteomes" id="UP000264215"/>
    </source>
</evidence>
<evidence type="ECO:0000256" key="1">
    <source>
        <dbReference type="SAM" id="Phobius"/>
    </source>
</evidence>
<dbReference type="EMBL" id="LGGW01000086">
    <property type="protein sequence ID" value="KUK89493.1"/>
    <property type="molecule type" value="Genomic_DNA"/>
</dbReference>
<evidence type="ECO:0000313" key="3">
    <source>
        <dbReference type="EMBL" id="KUK66859.1"/>
    </source>
</evidence>
<reference evidence="4" key="1">
    <citation type="journal article" date="2015" name="MBio">
        <title>Genome-resolved metagenomic analysis reveals roles for candidate phyla and other microbial community members in biogeochemical transformations in oil reservoirs.</title>
        <authorList>
            <person name="Hu P."/>
            <person name="Tom L."/>
            <person name="Singh A."/>
            <person name="Thomas B.C."/>
            <person name="Baker B.J."/>
            <person name="Piceno Y.M."/>
            <person name="Andersen G.L."/>
            <person name="Banfield J.F."/>
        </authorList>
    </citation>
    <scope>NUCLEOTIDE SEQUENCE [LARGE SCALE GENOMIC DNA]</scope>
    <source>
        <strain evidence="3">46_47</strain>
        <strain evidence="4">46_70</strain>
    </source>
</reference>
<dbReference type="EMBL" id="DQBS01000162">
    <property type="protein sequence ID" value="HCO70355.1"/>
    <property type="molecule type" value="Genomic_DNA"/>
</dbReference>
<sequence length="116" mass="12604">MTETRTMMMKTSIIMAALAMIESAVLAVTPLSGSEIGVFYGTAFALLALLLINYDAHILITEKKRAPTGFLVRYAFYGICFATASTVSLGFFLGSFLGIMNLKITAIAFGRWLCET</sequence>
<dbReference type="EMBL" id="LGGH01000160">
    <property type="protein sequence ID" value="KUK66859.1"/>
    <property type="molecule type" value="Genomic_DNA"/>
</dbReference>
<keyword evidence="1" id="KW-0472">Membrane</keyword>
<dbReference type="Proteomes" id="UP000055014">
    <property type="component" value="Unassembled WGS sequence"/>
</dbReference>
<evidence type="ECO:0000313" key="4">
    <source>
        <dbReference type="EMBL" id="KUK89493.1"/>
    </source>
</evidence>
<comment type="caution">
    <text evidence="4">The sequence shown here is derived from an EMBL/GenBank/DDBJ whole genome shotgun (WGS) entry which is preliminary data.</text>
</comment>
<reference evidence="2 7" key="3">
    <citation type="journal article" date="2018" name="Nat. Biotechnol.">
        <title>A standardized bacterial taxonomy based on genome phylogeny substantially revises the tree of life.</title>
        <authorList>
            <person name="Parks D.H."/>
            <person name="Chuvochina M."/>
            <person name="Waite D.W."/>
            <person name="Rinke C."/>
            <person name="Skarshewski A."/>
            <person name="Chaumeil P.A."/>
            <person name="Hugenholtz P."/>
        </authorList>
    </citation>
    <scope>NUCLEOTIDE SEQUENCE [LARGE SCALE GENOMIC DNA]</scope>
    <source>
        <strain evidence="2">UBA9905</strain>
    </source>
</reference>
<feature type="transmembrane region" description="Helical" evidence="1">
    <location>
        <begin position="37"/>
        <end position="54"/>
    </location>
</feature>
<evidence type="ECO:0000313" key="2">
    <source>
        <dbReference type="EMBL" id="HCO70355.1"/>
    </source>
</evidence>
<name>A0A101I661_9BACT</name>
<gene>
    <name evidence="2" type="ORF">DIT26_07265</name>
    <name evidence="3" type="ORF">XD86_1024</name>
    <name evidence="4" type="ORF">XE02_0995</name>
</gene>
<accession>A0A101I661</accession>
<evidence type="ECO:0000313" key="6">
    <source>
        <dbReference type="Proteomes" id="UP000055014"/>
    </source>
</evidence>
<dbReference type="AlphaFoldDB" id="A0A101I661"/>